<protein>
    <submittedName>
        <fullName evidence="1">Uncharacterized protein LOC114349025</fullName>
    </submittedName>
</protein>
<dbReference type="GO" id="GO:0003676">
    <property type="term" value="F:nucleic acid binding"/>
    <property type="evidence" value="ECO:0007669"/>
    <property type="project" value="InterPro"/>
</dbReference>
<accession>A0A6P7H131</accession>
<feature type="non-terminal residue" evidence="1">
    <location>
        <position position="202"/>
    </location>
</feature>
<dbReference type="AlphaFoldDB" id="A0A6P7H131"/>
<name>A0A6P7H131_DIAVI</name>
<gene>
    <name evidence="1" type="primary">LOC114349025</name>
</gene>
<evidence type="ECO:0000313" key="1">
    <source>
        <dbReference type="RefSeq" id="XP_028155259.1"/>
    </source>
</evidence>
<reference evidence="1" key="1">
    <citation type="submission" date="2025-08" db="UniProtKB">
        <authorList>
            <consortium name="RefSeq"/>
        </authorList>
    </citation>
    <scope>IDENTIFICATION</scope>
    <source>
        <tissue evidence="1">Whole insect</tissue>
    </source>
</reference>
<sequence length="202" mass="22982">MISSPVKAILAECNELPLDLRRQLLSQKYLLKLKSLESNMINKLSDIAKEDLTNRFWKIKNSPPLAEAFVETNADHISFGKNKTLFMYTIPYRSLIKPHRVIIPNYTEYHHINHTLLKSILGGLVNKPFIYTDGSKTKHGVGCGVFIQNTKQSFMFKLPSICSIYTAELIAIWKGITWLTSNNLRDGVILTDSKSALESIKR</sequence>
<dbReference type="Gene3D" id="3.30.420.10">
    <property type="entry name" value="Ribonuclease H-like superfamily/Ribonuclease H"/>
    <property type="match status" value="1"/>
</dbReference>
<dbReference type="SUPFAM" id="SSF53098">
    <property type="entry name" value="Ribonuclease H-like"/>
    <property type="match status" value="1"/>
</dbReference>
<dbReference type="InterPro" id="IPR036397">
    <property type="entry name" value="RNaseH_sf"/>
</dbReference>
<dbReference type="RefSeq" id="XP_028155259.1">
    <property type="nucleotide sequence ID" value="XM_028299458.1"/>
</dbReference>
<dbReference type="CDD" id="cd09276">
    <property type="entry name" value="Rnase_HI_RT_non_LTR"/>
    <property type="match status" value="1"/>
</dbReference>
<proteinExistence type="predicted"/>
<dbReference type="InParanoid" id="A0A6P7H131"/>
<organism evidence="1">
    <name type="scientific">Diabrotica virgifera virgifera</name>
    <name type="common">western corn rootworm</name>
    <dbReference type="NCBI Taxonomy" id="50390"/>
    <lineage>
        <taxon>Eukaryota</taxon>
        <taxon>Metazoa</taxon>
        <taxon>Ecdysozoa</taxon>
        <taxon>Arthropoda</taxon>
        <taxon>Hexapoda</taxon>
        <taxon>Insecta</taxon>
        <taxon>Pterygota</taxon>
        <taxon>Neoptera</taxon>
        <taxon>Endopterygota</taxon>
        <taxon>Coleoptera</taxon>
        <taxon>Polyphaga</taxon>
        <taxon>Cucujiformia</taxon>
        <taxon>Chrysomeloidea</taxon>
        <taxon>Chrysomelidae</taxon>
        <taxon>Galerucinae</taxon>
        <taxon>Diabroticina</taxon>
        <taxon>Diabroticites</taxon>
        <taxon>Diabrotica</taxon>
    </lineage>
</organism>
<dbReference type="InterPro" id="IPR012337">
    <property type="entry name" value="RNaseH-like_sf"/>
</dbReference>